<dbReference type="AlphaFoldDB" id="A0A059FBF5"/>
<dbReference type="Pfam" id="PF04339">
    <property type="entry name" value="FemAB_like"/>
    <property type="match status" value="1"/>
</dbReference>
<dbReference type="EMBL" id="ARYI01000017">
    <property type="protein sequence ID" value="KCZ87868.1"/>
    <property type="molecule type" value="Genomic_DNA"/>
</dbReference>
<dbReference type="InterPro" id="IPR016181">
    <property type="entry name" value="Acyl_CoA_acyltransferase"/>
</dbReference>
<dbReference type="RefSeq" id="WP_011647282.1">
    <property type="nucleotide sequence ID" value="NZ_ARYI01000017.1"/>
</dbReference>
<dbReference type="Gene3D" id="3.40.630.30">
    <property type="match status" value="1"/>
</dbReference>
<dbReference type="PANTHER" id="PTHR47017:SF1">
    <property type="entry name" value="ACYL-COA"/>
    <property type="match status" value="1"/>
</dbReference>
<sequence length="386" mass="43665">MDAALPQITSVSSLAGIDPAEWNAVANPPGLPYDPFVSWEFLEAMESSGAATPRTGWRGGHILVRDGNDRLRGAMPMWFKYHSRGEFVFDQSWAEAWQRAGGEYYPKLLCAVPFTPVTGRRRLVAPGPDAELYRAALLDGALQLAEQTGVSSLHINFIEDEEAPLFEKAGFLSRTDQQFHWRNDGYGSFDDFLASLSSEKRKNLRKERAKAQAGLTFRHVQGEEIAEDHLDIFFEFYMDTGNRKWGSPYLTRKSFSILRERMAKDILFIFACEGDEIIAGAMNLVGSETLYGRYWGTLDARPMLHFETCYYQAIDYAIKHGLKTVEAGAQGGHKLARGYAPVLTHSAHWIAHPGFRDAVSDYLERERAAVDEDMNYLRDRTPFRKE</sequence>
<organism evidence="1 2">
    <name type="scientific">Hyphomonas hirschiana VP5</name>
    <dbReference type="NCBI Taxonomy" id="1280951"/>
    <lineage>
        <taxon>Bacteria</taxon>
        <taxon>Pseudomonadati</taxon>
        <taxon>Pseudomonadota</taxon>
        <taxon>Alphaproteobacteria</taxon>
        <taxon>Hyphomonadales</taxon>
        <taxon>Hyphomonadaceae</taxon>
        <taxon>Hyphomonas</taxon>
    </lineage>
</organism>
<name>A0A059FBF5_9PROT</name>
<keyword evidence="2" id="KW-1185">Reference proteome</keyword>
<dbReference type="OrthoDB" id="9776898at2"/>
<dbReference type="PANTHER" id="PTHR47017">
    <property type="entry name" value="ACYL-COA"/>
    <property type="match status" value="1"/>
</dbReference>
<dbReference type="Proteomes" id="UP000025061">
    <property type="component" value="Unassembled WGS sequence"/>
</dbReference>
<evidence type="ECO:0000313" key="2">
    <source>
        <dbReference type="Proteomes" id="UP000025061"/>
    </source>
</evidence>
<dbReference type="PATRIC" id="fig|1280951.3.peg.3125"/>
<gene>
    <name evidence="1" type="ORF">HHI_15493</name>
</gene>
<comment type="caution">
    <text evidence="1">The sequence shown here is derived from an EMBL/GenBank/DDBJ whole genome shotgun (WGS) entry which is preliminary data.</text>
</comment>
<proteinExistence type="predicted"/>
<protein>
    <submittedName>
        <fullName evidence="1">Uncharacterized protein</fullName>
    </submittedName>
</protein>
<dbReference type="SUPFAM" id="SSF55729">
    <property type="entry name" value="Acyl-CoA N-acyltransferases (Nat)"/>
    <property type="match status" value="1"/>
</dbReference>
<dbReference type="InterPro" id="IPR007434">
    <property type="entry name" value="FemAB-like"/>
</dbReference>
<accession>A0A059FBF5</accession>
<reference evidence="1 2" key="1">
    <citation type="submission" date="2013-04" db="EMBL/GenBank/DDBJ databases">
        <title>Hyphomonas hirschiana VP5 Genome Sequencing.</title>
        <authorList>
            <person name="Lai Q."/>
            <person name="Shao Z."/>
        </authorList>
    </citation>
    <scope>NUCLEOTIDE SEQUENCE [LARGE SCALE GENOMIC DNA]</scope>
    <source>
        <strain evidence="1 2">VP5</strain>
    </source>
</reference>
<evidence type="ECO:0000313" key="1">
    <source>
        <dbReference type="EMBL" id="KCZ87868.1"/>
    </source>
</evidence>